<protein>
    <submittedName>
        <fullName evidence="3">Uncharacterized protein</fullName>
    </submittedName>
</protein>
<accession>A0A377GNH8</accession>
<dbReference type="RefSeq" id="WP_058469417.1">
    <property type="nucleotide sequence ID" value="NZ_CAAAIV010000096.1"/>
</dbReference>
<dbReference type="AlphaFoldDB" id="A0A377GNH8"/>
<dbReference type="EMBL" id="UGGV01000001">
    <property type="protein sequence ID" value="STO26174.1"/>
    <property type="molecule type" value="Genomic_DNA"/>
</dbReference>
<reference evidence="2 4" key="1">
    <citation type="submission" date="2017-01" db="EMBL/GenBank/DDBJ databases">
        <authorList>
            <person name="Varghese N."/>
            <person name="Submissions S."/>
        </authorList>
    </citation>
    <scope>NUCLEOTIDE SEQUENCE [LARGE SCALE GENOMIC DNA]</scope>
    <source>
        <strain evidence="2 4">ATCC 33342</strain>
    </source>
</reference>
<evidence type="ECO:0000313" key="2">
    <source>
        <dbReference type="EMBL" id="SIR85990.1"/>
    </source>
</evidence>
<dbReference type="STRING" id="464.Lgor_3100"/>
<sequence length="286" mass="32670">MLAKLAKIVNPLEYTKTTTAWSRYALFQTRNRSHKLLTKDEVPTPEKSISFSPEPIEPDKMRSLDDSSKDDTFELMFATKPGLPLPCMPISHSAIALKNSKNGSFSVYGRQSPWDFSQWLRNGVTFHTQKDNEKKYLSSGYNFVGYPTGVSFTQQEINKFLDSADQLINQKQMCNMYRSNCYSYSTTALSFAIETLLERPHFDAKSISRIIDVLEEHPLQDHFSIGVRNNPLVVDKLTSVLSEVQKKTASLQAPTHADKQLHDKADLLYTKLKNNSQEQSEMTMRR</sequence>
<dbReference type="EMBL" id="FTNL01000031">
    <property type="protein sequence ID" value="SIR85990.1"/>
    <property type="molecule type" value="Genomic_DNA"/>
</dbReference>
<reference evidence="3 5" key="2">
    <citation type="submission" date="2018-06" db="EMBL/GenBank/DDBJ databases">
        <authorList>
            <consortium name="Pathogen Informatics"/>
            <person name="Doyle S."/>
        </authorList>
    </citation>
    <scope>NUCLEOTIDE SEQUENCE [LARGE SCALE GENOMIC DNA]</scope>
    <source>
        <strain evidence="3 5">NCTC11401</strain>
    </source>
</reference>
<feature type="region of interest" description="Disordered" evidence="1">
    <location>
        <begin position="37"/>
        <end position="65"/>
    </location>
</feature>
<evidence type="ECO:0000313" key="3">
    <source>
        <dbReference type="EMBL" id="STO26174.1"/>
    </source>
</evidence>
<dbReference type="Proteomes" id="UP000186808">
    <property type="component" value="Unassembled WGS sequence"/>
</dbReference>
<dbReference type="Proteomes" id="UP000254374">
    <property type="component" value="Unassembled WGS sequence"/>
</dbReference>
<gene>
    <name evidence="3" type="ORF">NCTC11401_03026</name>
    <name evidence="2" type="ORF">SAMN05421777_13110</name>
</gene>
<evidence type="ECO:0000256" key="1">
    <source>
        <dbReference type="SAM" id="MobiDB-lite"/>
    </source>
</evidence>
<keyword evidence="4" id="KW-1185">Reference proteome</keyword>
<dbReference type="OrthoDB" id="5638825at2"/>
<proteinExistence type="predicted"/>
<evidence type="ECO:0000313" key="5">
    <source>
        <dbReference type="Proteomes" id="UP000254374"/>
    </source>
</evidence>
<evidence type="ECO:0000313" key="4">
    <source>
        <dbReference type="Proteomes" id="UP000186808"/>
    </source>
</evidence>
<name>A0A377GNH8_9GAMM</name>
<organism evidence="3 5">
    <name type="scientific">Fluoribacter gormanii</name>
    <dbReference type="NCBI Taxonomy" id="464"/>
    <lineage>
        <taxon>Bacteria</taxon>
        <taxon>Pseudomonadati</taxon>
        <taxon>Pseudomonadota</taxon>
        <taxon>Gammaproteobacteria</taxon>
        <taxon>Legionellales</taxon>
        <taxon>Legionellaceae</taxon>
        <taxon>Fluoribacter</taxon>
    </lineage>
</organism>